<dbReference type="InterPro" id="IPR047789">
    <property type="entry name" value="CU044_5270-like"/>
</dbReference>
<keyword evidence="1" id="KW-0812">Transmembrane</keyword>
<dbReference type="AlphaFoldDB" id="A0A939T707"/>
<evidence type="ECO:0000313" key="3">
    <source>
        <dbReference type="Proteomes" id="UP000669179"/>
    </source>
</evidence>
<reference evidence="2" key="1">
    <citation type="submission" date="2021-03" db="EMBL/GenBank/DDBJ databases">
        <authorList>
            <person name="Kanchanasin P."/>
            <person name="Saeng-In P."/>
            <person name="Phongsopitanun W."/>
            <person name="Yuki M."/>
            <person name="Kudo T."/>
            <person name="Ohkuma M."/>
            <person name="Tanasupawat S."/>
        </authorList>
    </citation>
    <scope>NUCLEOTIDE SEQUENCE</scope>
    <source>
        <strain evidence="2">GKU 128</strain>
    </source>
</reference>
<keyword evidence="3" id="KW-1185">Reference proteome</keyword>
<feature type="transmembrane region" description="Helical" evidence="1">
    <location>
        <begin position="52"/>
        <end position="76"/>
    </location>
</feature>
<organism evidence="2 3">
    <name type="scientific">Actinomadura barringtoniae</name>
    <dbReference type="NCBI Taxonomy" id="1427535"/>
    <lineage>
        <taxon>Bacteria</taxon>
        <taxon>Bacillati</taxon>
        <taxon>Actinomycetota</taxon>
        <taxon>Actinomycetes</taxon>
        <taxon>Streptosporangiales</taxon>
        <taxon>Thermomonosporaceae</taxon>
        <taxon>Actinomadura</taxon>
    </lineage>
</organism>
<evidence type="ECO:0000313" key="2">
    <source>
        <dbReference type="EMBL" id="MBO2455556.1"/>
    </source>
</evidence>
<dbReference type="Proteomes" id="UP000669179">
    <property type="component" value="Unassembled WGS sequence"/>
</dbReference>
<name>A0A939T707_9ACTN</name>
<dbReference type="RefSeq" id="WP_208263779.1">
    <property type="nucleotide sequence ID" value="NZ_JAGEOJ010000038.1"/>
</dbReference>
<keyword evidence="1" id="KW-0472">Membrane</keyword>
<comment type="caution">
    <text evidence="2">The sequence shown here is derived from an EMBL/GenBank/DDBJ whole genome shotgun (WGS) entry which is preliminary data.</text>
</comment>
<accession>A0A939T707</accession>
<evidence type="ECO:0000256" key="1">
    <source>
        <dbReference type="SAM" id="Phobius"/>
    </source>
</evidence>
<sequence>MMTENVDDVRRMLAPANPYPSGSLAGAGQDQTGHAAYLRVTRGGRRATRRTAVRIGVVGALAASIAAGVTVVQGLGGVDDQGRPRPVVPGLPPGPAANAQVVLGKVADAAQGRASVGPKPGQWTYEETRGTLPVRKDVQSPKTPMKTRVDRVWVRGDGTRLATFEKGRLVESPTGGPTVMPPSSYAALTALPRDPAKLLAWAYQQRAPLEKNDGAFKLLTSIIANNAVLPPAQEAATYRALAMIPGVEVDRNAVDPQGRPALAVSRVAEGWVRESIMLDRATFAYRGFRDVAVKEHHDDQMKIAKGTVMAVGLRIKSGVVDKPGQLPH</sequence>
<gene>
    <name evidence="2" type="ORF">J4573_51365</name>
</gene>
<dbReference type="EMBL" id="JAGEOJ010000038">
    <property type="protein sequence ID" value="MBO2455556.1"/>
    <property type="molecule type" value="Genomic_DNA"/>
</dbReference>
<proteinExistence type="predicted"/>
<keyword evidence="1" id="KW-1133">Transmembrane helix</keyword>
<protein>
    <submittedName>
        <fullName evidence="2">CU044_5270 family protein</fullName>
    </submittedName>
</protein>
<dbReference type="NCBIfam" id="NF038083">
    <property type="entry name" value="CU044_5270_fam"/>
    <property type="match status" value="1"/>
</dbReference>